<protein>
    <submittedName>
        <fullName evidence="1">Uncharacterized protein</fullName>
    </submittedName>
</protein>
<dbReference type="EMBL" id="VSSQ01032235">
    <property type="protein sequence ID" value="MPM83438.1"/>
    <property type="molecule type" value="Genomic_DNA"/>
</dbReference>
<sequence>MIVKARRNRLISVTAFNNNELNRLSDHCLYCSTDDVHTESDDTISRSGMMIVADLLLHYIREEKYNKERLHK</sequence>
<reference evidence="1" key="1">
    <citation type="submission" date="2019-08" db="EMBL/GenBank/DDBJ databases">
        <authorList>
            <person name="Kucharzyk K."/>
            <person name="Murdoch R.W."/>
            <person name="Higgins S."/>
            <person name="Loffler F."/>
        </authorList>
    </citation>
    <scope>NUCLEOTIDE SEQUENCE</scope>
</reference>
<name>A0A645D2Z8_9ZZZZ</name>
<dbReference type="GO" id="GO:1901135">
    <property type="term" value="P:carbohydrate derivative metabolic process"/>
    <property type="evidence" value="ECO:0007669"/>
    <property type="project" value="InterPro"/>
</dbReference>
<dbReference type="Gene3D" id="3.40.50.10490">
    <property type="entry name" value="Glucose-6-phosphate isomerase like protein, domain 1"/>
    <property type="match status" value="1"/>
</dbReference>
<accession>A0A645D2Z8</accession>
<dbReference type="AlphaFoldDB" id="A0A645D2Z8"/>
<dbReference type="InterPro" id="IPR046348">
    <property type="entry name" value="SIS_dom_sf"/>
</dbReference>
<dbReference type="GO" id="GO:0097367">
    <property type="term" value="F:carbohydrate derivative binding"/>
    <property type="evidence" value="ECO:0007669"/>
    <property type="project" value="InterPro"/>
</dbReference>
<organism evidence="1">
    <name type="scientific">bioreactor metagenome</name>
    <dbReference type="NCBI Taxonomy" id="1076179"/>
    <lineage>
        <taxon>unclassified sequences</taxon>
        <taxon>metagenomes</taxon>
        <taxon>ecological metagenomes</taxon>
    </lineage>
</organism>
<proteinExistence type="predicted"/>
<evidence type="ECO:0000313" key="1">
    <source>
        <dbReference type="EMBL" id="MPM83438.1"/>
    </source>
</evidence>
<dbReference type="SUPFAM" id="SSF53697">
    <property type="entry name" value="SIS domain"/>
    <property type="match status" value="1"/>
</dbReference>
<gene>
    <name evidence="1" type="ORF">SDC9_130502</name>
</gene>
<comment type="caution">
    <text evidence="1">The sequence shown here is derived from an EMBL/GenBank/DDBJ whole genome shotgun (WGS) entry which is preliminary data.</text>
</comment>